<keyword evidence="6 8" id="KW-0472">Membrane</keyword>
<organism evidence="9 10">
    <name type="scientific">Paraphotobacterium marinum</name>
    <dbReference type="NCBI Taxonomy" id="1755811"/>
    <lineage>
        <taxon>Bacteria</taxon>
        <taxon>Pseudomonadati</taxon>
        <taxon>Pseudomonadota</taxon>
        <taxon>Gammaproteobacteria</taxon>
        <taxon>Vibrionales</taxon>
        <taxon>Vibrionaceae</taxon>
        <taxon>Paraphotobacterium</taxon>
    </lineage>
</organism>
<dbReference type="EMBL" id="CP022356">
    <property type="protein sequence ID" value="ASK79647.1"/>
    <property type="molecule type" value="Genomic_DNA"/>
</dbReference>
<evidence type="ECO:0000313" key="9">
    <source>
        <dbReference type="EMBL" id="ASK79647.1"/>
    </source>
</evidence>
<evidence type="ECO:0000256" key="5">
    <source>
        <dbReference type="ARBA" id="ARBA00022989"/>
    </source>
</evidence>
<proteinExistence type="inferred from homology"/>
<evidence type="ECO:0000313" key="10">
    <source>
        <dbReference type="Proteomes" id="UP000242175"/>
    </source>
</evidence>
<keyword evidence="7" id="KW-0653">Protein transport</keyword>
<comment type="subcellular location">
    <subcellularLocation>
        <location evidence="1">Cell membrane</location>
        <topology evidence="1">Single-pass membrane protein</topology>
    </subcellularLocation>
    <subcellularLocation>
        <location evidence="7">Cell membrane</location>
        <topology evidence="7">Single-pass type II membrane protein</topology>
    </subcellularLocation>
</comment>
<reference evidence="9 10" key="1">
    <citation type="journal article" date="2016" name="Int. J. Syst. Evol. Microbiol.">
        <title>Paraphotobacterium marinum gen. nov., sp. nov., a member of the family Vibrionaceae, isolated from surface seawater.</title>
        <authorList>
            <person name="Huang Z."/>
            <person name="Dong C."/>
            <person name="Shao Z."/>
        </authorList>
    </citation>
    <scope>NUCLEOTIDE SEQUENCE [LARGE SCALE GENOMIC DNA]</scope>
    <source>
        <strain evidence="9 10">NSCS20N07D</strain>
    </source>
</reference>
<dbReference type="Proteomes" id="UP000242175">
    <property type="component" value="Chromosome small"/>
</dbReference>
<keyword evidence="4 7" id="KW-0812">Transmembrane</keyword>
<accession>A0A220VH14</accession>
<evidence type="ECO:0000256" key="3">
    <source>
        <dbReference type="ARBA" id="ARBA00022475"/>
    </source>
</evidence>
<comment type="similarity">
    <text evidence="2 7">Belongs to the ExbD/TolR family.</text>
</comment>
<evidence type="ECO:0000256" key="1">
    <source>
        <dbReference type="ARBA" id="ARBA00004162"/>
    </source>
</evidence>
<keyword evidence="5 8" id="KW-1133">Transmembrane helix</keyword>
<keyword evidence="7" id="KW-0813">Transport</keyword>
<gene>
    <name evidence="9" type="ORF">CF386_11375</name>
</gene>
<keyword evidence="10" id="KW-1185">Reference proteome</keyword>
<dbReference type="InterPro" id="IPR003400">
    <property type="entry name" value="ExbD"/>
</dbReference>
<protein>
    <recommendedName>
        <fullName evidence="11">Biopolymer transporter ExbD</fullName>
    </recommendedName>
</protein>
<feature type="transmembrane region" description="Helical" evidence="8">
    <location>
        <begin position="20"/>
        <end position="42"/>
    </location>
</feature>
<dbReference type="GO" id="GO:0022857">
    <property type="term" value="F:transmembrane transporter activity"/>
    <property type="evidence" value="ECO:0007669"/>
    <property type="project" value="InterPro"/>
</dbReference>
<evidence type="ECO:0000256" key="4">
    <source>
        <dbReference type="ARBA" id="ARBA00022692"/>
    </source>
</evidence>
<evidence type="ECO:0008006" key="11">
    <source>
        <dbReference type="Google" id="ProtNLM"/>
    </source>
</evidence>
<dbReference type="KEGG" id="pmai:CF386_11375"/>
<dbReference type="GO" id="GO:0005886">
    <property type="term" value="C:plasma membrane"/>
    <property type="evidence" value="ECO:0007669"/>
    <property type="project" value="UniProtKB-SubCell"/>
</dbReference>
<dbReference type="Pfam" id="PF02472">
    <property type="entry name" value="ExbD"/>
    <property type="match status" value="1"/>
</dbReference>
<dbReference type="RefSeq" id="WP_089074555.1">
    <property type="nucleotide sequence ID" value="NZ_CP022356.1"/>
</dbReference>
<evidence type="ECO:0000256" key="8">
    <source>
        <dbReference type="SAM" id="Phobius"/>
    </source>
</evidence>
<evidence type="ECO:0000256" key="2">
    <source>
        <dbReference type="ARBA" id="ARBA00005811"/>
    </source>
</evidence>
<keyword evidence="3" id="KW-1003">Cell membrane</keyword>
<name>A0A220VH14_9GAMM</name>
<dbReference type="GO" id="GO:0015031">
    <property type="term" value="P:protein transport"/>
    <property type="evidence" value="ECO:0007669"/>
    <property type="project" value="UniProtKB-KW"/>
</dbReference>
<sequence length="123" mass="14001">MISSNQKQIEFINEPNLIPLLDFFLILVVMLALMVGPIQSYIKINLPELQKKYSQTNKTNNHIISILKTNQIYLDGKLLTSTQELEQKIHNKGGPIKSYKLAVDSQLPSTNLIKILTILKKII</sequence>
<dbReference type="AlphaFoldDB" id="A0A220VH14"/>
<evidence type="ECO:0000256" key="6">
    <source>
        <dbReference type="ARBA" id="ARBA00023136"/>
    </source>
</evidence>
<evidence type="ECO:0000256" key="7">
    <source>
        <dbReference type="RuleBase" id="RU003879"/>
    </source>
</evidence>